<keyword evidence="5" id="KW-1185">Reference proteome</keyword>
<evidence type="ECO:0000313" key="6">
    <source>
        <dbReference type="WBParaSite" id="jg3122"/>
    </source>
</evidence>
<dbReference type="InterPro" id="IPR036866">
    <property type="entry name" value="RibonucZ/Hydroxyglut_hydro"/>
</dbReference>
<name>A0A915E5Q9_9BILA</name>
<evidence type="ECO:0000256" key="1">
    <source>
        <dbReference type="ARBA" id="ARBA00022723"/>
    </source>
</evidence>
<keyword evidence="2" id="KW-0378">Hydrolase</keyword>
<protein>
    <submittedName>
        <fullName evidence="6">Hydroxyacylglutathione hydrolase C-terminal domain-containing protein</fullName>
    </submittedName>
</protein>
<evidence type="ECO:0000259" key="4">
    <source>
        <dbReference type="Pfam" id="PF16123"/>
    </source>
</evidence>
<dbReference type="InterPro" id="IPR032282">
    <property type="entry name" value="HAGH_C"/>
</dbReference>
<evidence type="ECO:0000313" key="5">
    <source>
        <dbReference type="Proteomes" id="UP000887574"/>
    </source>
</evidence>
<feature type="domain" description="Hydroxyacylglutathione hydrolase C-terminal" evidence="4">
    <location>
        <begin position="28"/>
        <end position="64"/>
    </location>
</feature>
<accession>A0A915E5Q9</accession>
<evidence type="ECO:0000256" key="2">
    <source>
        <dbReference type="ARBA" id="ARBA00022801"/>
    </source>
</evidence>
<organism evidence="5 6">
    <name type="scientific">Ditylenchus dipsaci</name>
    <dbReference type="NCBI Taxonomy" id="166011"/>
    <lineage>
        <taxon>Eukaryota</taxon>
        <taxon>Metazoa</taxon>
        <taxon>Ecdysozoa</taxon>
        <taxon>Nematoda</taxon>
        <taxon>Chromadorea</taxon>
        <taxon>Rhabditida</taxon>
        <taxon>Tylenchina</taxon>
        <taxon>Tylenchomorpha</taxon>
        <taxon>Sphaerularioidea</taxon>
        <taxon>Anguinidae</taxon>
        <taxon>Anguininae</taxon>
        <taxon>Ditylenchus</taxon>
    </lineage>
</organism>
<dbReference type="GO" id="GO:0016787">
    <property type="term" value="F:hydrolase activity"/>
    <property type="evidence" value="ECO:0007669"/>
    <property type="project" value="UniProtKB-KW"/>
</dbReference>
<sequence>MSTWQDCRMIRKSTVGRFYDSIYNWGRKEFNPFMRVNDTNMQKSLGVTGPIEAMAKLREMKNSFRG</sequence>
<dbReference type="Gene3D" id="3.60.15.10">
    <property type="entry name" value="Ribonuclease Z/Hydroxyacylglutathione hydrolase-like"/>
    <property type="match status" value="1"/>
</dbReference>
<dbReference type="AlphaFoldDB" id="A0A915E5Q9"/>
<dbReference type="WBParaSite" id="jg3122">
    <property type="protein sequence ID" value="jg3122"/>
    <property type="gene ID" value="jg3122"/>
</dbReference>
<keyword evidence="3" id="KW-0862">Zinc</keyword>
<keyword evidence="1" id="KW-0479">Metal-binding</keyword>
<proteinExistence type="predicted"/>
<dbReference type="Pfam" id="PF16123">
    <property type="entry name" value="HAGH_C"/>
    <property type="match status" value="1"/>
</dbReference>
<evidence type="ECO:0000256" key="3">
    <source>
        <dbReference type="ARBA" id="ARBA00022833"/>
    </source>
</evidence>
<reference evidence="6" key="1">
    <citation type="submission" date="2022-11" db="UniProtKB">
        <authorList>
            <consortium name="WormBaseParasite"/>
        </authorList>
    </citation>
    <scope>IDENTIFICATION</scope>
</reference>
<dbReference type="Proteomes" id="UP000887574">
    <property type="component" value="Unplaced"/>
</dbReference>
<dbReference type="GO" id="GO:0046872">
    <property type="term" value="F:metal ion binding"/>
    <property type="evidence" value="ECO:0007669"/>
    <property type="project" value="UniProtKB-KW"/>
</dbReference>